<feature type="domain" description="FecR protein" evidence="2">
    <location>
        <begin position="125"/>
        <end position="210"/>
    </location>
</feature>
<protein>
    <submittedName>
        <fullName evidence="4">DUF4974 domain-containing protein</fullName>
    </submittedName>
</protein>
<comment type="caution">
    <text evidence="4">The sequence shown here is derived from an EMBL/GenBank/DDBJ whole genome shotgun (WGS) entry which is preliminary data.</text>
</comment>
<feature type="transmembrane region" description="Helical" evidence="1">
    <location>
        <begin position="89"/>
        <end position="109"/>
    </location>
</feature>
<dbReference type="Pfam" id="PF16344">
    <property type="entry name" value="FecR_C"/>
    <property type="match status" value="1"/>
</dbReference>
<gene>
    <name evidence="5" type="ORF">DWB62_005155</name>
    <name evidence="4" type="ORF">GNY23_05155</name>
</gene>
<dbReference type="Pfam" id="PF04773">
    <property type="entry name" value="FecR"/>
    <property type="match status" value="1"/>
</dbReference>
<dbReference type="PANTHER" id="PTHR30273:SF2">
    <property type="entry name" value="PROTEIN FECR"/>
    <property type="match status" value="1"/>
</dbReference>
<reference evidence="5 6" key="1">
    <citation type="submission" date="2019-11" db="EMBL/GenBank/DDBJ databases">
        <title>Draft genome sequence of Labilibaculum sp. strain SYP isolated from Black Sea.</title>
        <authorList>
            <person name="Yadav S."/>
            <person name="Villanueva L."/>
        </authorList>
    </citation>
    <scope>NUCLEOTIDE SEQUENCE [LARGE SCALE GENOMIC DNA]</scope>
    <source>
        <strain evidence="5 6">44</strain>
    </source>
</reference>
<dbReference type="Proteomes" id="UP000462449">
    <property type="component" value="Unassembled WGS sequence"/>
</dbReference>
<evidence type="ECO:0000313" key="6">
    <source>
        <dbReference type="Proteomes" id="UP000285951"/>
    </source>
</evidence>
<name>A0A7M4D3G5_9BACT</name>
<dbReference type="InterPro" id="IPR006860">
    <property type="entry name" value="FecR"/>
</dbReference>
<dbReference type="AlphaFoldDB" id="A0A7M4D3G5"/>
<proteinExistence type="predicted"/>
<dbReference type="InterPro" id="IPR012373">
    <property type="entry name" value="Ferrdict_sens_TM"/>
</dbReference>
<dbReference type="InterPro" id="IPR032508">
    <property type="entry name" value="FecR_C"/>
</dbReference>
<feature type="domain" description="Protein FecR C-terminal" evidence="3">
    <location>
        <begin position="255"/>
        <end position="321"/>
    </location>
</feature>
<dbReference type="Gene3D" id="2.60.120.1440">
    <property type="match status" value="1"/>
</dbReference>
<organism evidence="4 7">
    <name type="scientific">Labilibaculum euxinus</name>
    <dbReference type="NCBI Taxonomy" id="2686357"/>
    <lineage>
        <taxon>Bacteria</taxon>
        <taxon>Pseudomonadati</taxon>
        <taxon>Bacteroidota</taxon>
        <taxon>Bacteroidia</taxon>
        <taxon>Marinilabiliales</taxon>
        <taxon>Marinifilaceae</taxon>
        <taxon>Labilibaculum</taxon>
    </lineage>
</organism>
<evidence type="ECO:0000256" key="1">
    <source>
        <dbReference type="SAM" id="Phobius"/>
    </source>
</evidence>
<keyword evidence="1" id="KW-1133">Transmembrane helix</keyword>
<dbReference type="Proteomes" id="UP000285951">
    <property type="component" value="Unassembled WGS sequence"/>
</dbReference>
<dbReference type="GO" id="GO:0016989">
    <property type="term" value="F:sigma factor antagonist activity"/>
    <property type="evidence" value="ECO:0007669"/>
    <property type="project" value="TreeGrafter"/>
</dbReference>
<dbReference type="EMBL" id="WOTW01000008">
    <property type="protein sequence ID" value="MUP37194.1"/>
    <property type="molecule type" value="Genomic_DNA"/>
</dbReference>
<reference evidence="4 7" key="2">
    <citation type="submission" date="2019-12" db="EMBL/GenBank/DDBJ databases">
        <title>Draft genome sequence of Labilibaculum sp. strain 44 isolated from deep waters of Black Sea.</title>
        <authorList>
            <person name="Yadav S."/>
            <person name="Villanueva L."/>
        </authorList>
    </citation>
    <scope>NUCLEOTIDE SEQUENCE [LARGE SCALE GENOMIC DNA]</scope>
    <source>
        <strain evidence="4 7">44</strain>
    </source>
</reference>
<dbReference type="PIRSF" id="PIRSF018266">
    <property type="entry name" value="FecR"/>
    <property type="match status" value="1"/>
</dbReference>
<keyword evidence="1" id="KW-0472">Membrane</keyword>
<keyword evidence="6" id="KW-1185">Reference proteome</keyword>
<dbReference type="PANTHER" id="PTHR30273">
    <property type="entry name" value="PERIPLASMIC SIGNAL SENSOR AND SIGMA FACTOR ACTIVATOR FECR-RELATED"/>
    <property type="match status" value="1"/>
</dbReference>
<evidence type="ECO:0000313" key="7">
    <source>
        <dbReference type="Proteomes" id="UP000462449"/>
    </source>
</evidence>
<accession>A0A7M4D3G5</accession>
<evidence type="ECO:0000259" key="2">
    <source>
        <dbReference type="Pfam" id="PF04773"/>
    </source>
</evidence>
<evidence type="ECO:0000313" key="4">
    <source>
        <dbReference type="EMBL" id="MUP37194.1"/>
    </source>
</evidence>
<keyword evidence="1" id="KW-0812">Transmembrane</keyword>
<dbReference type="Gene3D" id="3.55.50.30">
    <property type="match status" value="1"/>
</dbReference>
<evidence type="ECO:0000259" key="3">
    <source>
        <dbReference type="Pfam" id="PF16344"/>
    </source>
</evidence>
<sequence length="323" mass="36974">MPIISCAMKVNTEILTDYLNEKCDDKTKQKLEIWLNKDPDNQKYLNELKIYWDAKESITAKIEFDSEAGFQNLLAKKSKIKSQYLKRTLRYAALIVAFISTSLFGYLFIAPENSNLIVSNMEQTEKTLVLPDGTSIILAEGSRIEYPNHFSKNERLVTLMGEAFFNVAKNKEKPFIILSGQTRTMVVGTSFSIKEEIDRTTIKVRTGIVEFMEKGNPKNKTRLLKGDCAQFVNNQKVVLKSDSESNKIYFTVKLLKYNNERLEVVCKDLSELFNTTIQIQNVPKSQLSLSAVFEDENLESIIKSLCFTLNLESEQKENIILLK</sequence>
<evidence type="ECO:0000313" key="5">
    <source>
        <dbReference type="EMBL" id="MVB06399.1"/>
    </source>
</evidence>
<dbReference type="OrthoDB" id="699645at2"/>
<dbReference type="EMBL" id="QTZN02000008">
    <property type="protein sequence ID" value="MVB06399.1"/>
    <property type="molecule type" value="Genomic_DNA"/>
</dbReference>